<dbReference type="RefSeq" id="WP_068396367.1">
    <property type="nucleotide sequence ID" value="NZ_CP014504.1"/>
</dbReference>
<dbReference type="Proteomes" id="UP000071561">
    <property type="component" value="Chromosome"/>
</dbReference>
<proteinExistence type="predicted"/>
<dbReference type="KEGG" id="pcm:AY601_0651"/>
<protein>
    <submittedName>
        <fullName evidence="1">Uncharacterized protein</fullName>
    </submittedName>
</protein>
<dbReference type="EMBL" id="CP014504">
    <property type="protein sequence ID" value="AMP97600.1"/>
    <property type="molecule type" value="Genomic_DNA"/>
</dbReference>
<accession>A0A127V8K3</accession>
<sequence>MGLINIQEKRVIVVFWKNNMESPFEVFSNLKNFCLSYPQFNYNTISNYLSKAKVAYENQEIRIERKNIISKPAPELRIRKIAPVLRKVMMKDANDEQHDLKYWLGRPVKERAAAVTYIISQSLAKGQRMDKTKLVKKRMYA</sequence>
<keyword evidence="2" id="KW-1185">Reference proteome</keyword>
<evidence type="ECO:0000313" key="2">
    <source>
        <dbReference type="Proteomes" id="UP000071561"/>
    </source>
</evidence>
<dbReference type="PATRIC" id="fig|188932.3.peg.669"/>
<reference evidence="1 2" key="1">
    <citation type="submission" date="2016-03" db="EMBL/GenBank/DDBJ databases">
        <title>Complete genome sequence of Pedobacter cryoconitis PAMC 27485.</title>
        <authorList>
            <person name="Lee J."/>
            <person name="Kim O.-S."/>
        </authorList>
    </citation>
    <scope>NUCLEOTIDE SEQUENCE [LARGE SCALE GENOMIC DNA]</scope>
    <source>
        <strain evidence="1 2">PAMC 27485</strain>
    </source>
</reference>
<dbReference type="OrthoDB" id="1364214at2"/>
<evidence type="ECO:0000313" key="1">
    <source>
        <dbReference type="EMBL" id="AMP97600.1"/>
    </source>
</evidence>
<organism evidence="1 2">
    <name type="scientific">Pedobacter cryoconitis</name>
    <dbReference type="NCBI Taxonomy" id="188932"/>
    <lineage>
        <taxon>Bacteria</taxon>
        <taxon>Pseudomonadati</taxon>
        <taxon>Bacteroidota</taxon>
        <taxon>Sphingobacteriia</taxon>
        <taxon>Sphingobacteriales</taxon>
        <taxon>Sphingobacteriaceae</taxon>
        <taxon>Pedobacter</taxon>
    </lineage>
</organism>
<gene>
    <name evidence="1" type="ORF">AY601_0651</name>
</gene>
<dbReference type="AlphaFoldDB" id="A0A127V8K3"/>
<name>A0A127V8K3_9SPHI</name>